<sequence length="131" mass="15732">MRNKLLILIMIISCSSLFCQEAHLSYNFFGEKNIKTRTNKTVTFFIGENSFIYFKDKDCYKIISVQKNLKPEVLKINDFLNRAHQLKNINKEDNKIIVKKKNQIFQKIFLYEKRDDCIYVYCVKWEDSIID</sequence>
<dbReference type="AlphaFoldDB" id="A0A4R6TEK6"/>
<accession>A0A4R6TEK6</accession>
<keyword evidence="1" id="KW-0732">Signal</keyword>
<dbReference type="Proteomes" id="UP000295390">
    <property type="component" value="Unassembled WGS sequence"/>
</dbReference>
<evidence type="ECO:0000256" key="1">
    <source>
        <dbReference type="SAM" id="SignalP"/>
    </source>
</evidence>
<reference evidence="2 3" key="1">
    <citation type="submission" date="2019-03" db="EMBL/GenBank/DDBJ databases">
        <title>Genomic Encyclopedia of Type Strains, Phase III (KMG-III): the genomes of soil and plant-associated and newly described type strains.</title>
        <authorList>
            <person name="Whitman W."/>
        </authorList>
    </citation>
    <scope>NUCLEOTIDE SEQUENCE [LARGE SCALE GENOMIC DNA]</scope>
    <source>
        <strain evidence="2 3">CECT 8283</strain>
    </source>
</reference>
<evidence type="ECO:0000313" key="3">
    <source>
        <dbReference type="Proteomes" id="UP000295390"/>
    </source>
</evidence>
<comment type="caution">
    <text evidence="2">The sequence shown here is derived from an EMBL/GenBank/DDBJ whole genome shotgun (WGS) entry which is preliminary data.</text>
</comment>
<dbReference type="RefSeq" id="WP_133536810.1">
    <property type="nucleotide sequence ID" value="NZ_SNYH01000005.1"/>
</dbReference>
<feature type="signal peptide" evidence="1">
    <location>
        <begin position="1"/>
        <end position="19"/>
    </location>
</feature>
<organism evidence="2 3">
    <name type="scientific">Tenacibaculum caenipelagi</name>
    <dbReference type="NCBI Taxonomy" id="1325435"/>
    <lineage>
        <taxon>Bacteria</taxon>
        <taxon>Pseudomonadati</taxon>
        <taxon>Bacteroidota</taxon>
        <taxon>Flavobacteriia</taxon>
        <taxon>Flavobacteriales</taxon>
        <taxon>Flavobacteriaceae</taxon>
        <taxon>Tenacibaculum</taxon>
    </lineage>
</organism>
<protein>
    <submittedName>
        <fullName evidence="2">Uncharacterized protein</fullName>
    </submittedName>
</protein>
<dbReference type="EMBL" id="SNYH01000005">
    <property type="protein sequence ID" value="TDQ23733.1"/>
    <property type="molecule type" value="Genomic_DNA"/>
</dbReference>
<gene>
    <name evidence="2" type="ORF">DFQ07_2261</name>
</gene>
<feature type="chain" id="PRO_5020858089" evidence="1">
    <location>
        <begin position="20"/>
        <end position="131"/>
    </location>
</feature>
<evidence type="ECO:0000313" key="2">
    <source>
        <dbReference type="EMBL" id="TDQ23733.1"/>
    </source>
</evidence>
<proteinExistence type="predicted"/>
<keyword evidence="3" id="KW-1185">Reference proteome</keyword>
<name>A0A4R6TEK6_9FLAO</name>